<dbReference type="OrthoDB" id="411251at2759"/>
<evidence type="ECO:0000313" key="3">
    <source>
        <dbReference type="Proteomes" id="UP000807716"/>
    </source>
</evidence>
<keyword evidence="3" id="KW-1185">Reference proteome</keyword>
<dbReference type="CDD" id="cd00130">
    <property type="entry name" value="PAS"/>
    <property type="match status" value="2"/>
</dbReference>
<sequence>MFQVNNFISFHDLTPDANFLWASSSITDCLGFEPEEVVGIPAYSLLRETSSNLGNIQNAHKVNVEQERVGSQVITHFICKDGSTKACTVMFSVCYDYIVTCTTVIDASNDYAEAVSHSHAMTREQTAKKQQEFDRIQRHQEAFDKHSHSWKTDNLDPEPRACMILNRFTRSLVIMYASPSSRDLFSIDPEAIIGKPLLLFIRADDLASFVVQMDVAKSTTAVAHMRFWFQSPNCPQEIPCEAMMFGAADGMIMIMRRCRPFIRKPLIKSTDNPRTASSASYPVPEGNAYAPYILKNKTSSSMRTHHYHTNLDLTEVAADDTNASDSDTETEHTSNSSDVLELDMSYPSHYYFTSAPAGYSQTRYSAPATTPAPAGSFTDDPRPIPLSLIDLAEQARHIEDDDQVLTSELESYDEAIVGYDDEHSMNEDASNVDKMEWDIEHPLS</sequence>
<dbReference type="InterPro" id="IPR000014">
    <property type="entry name" value="PAS"/>
</dbReference>
<protein>
    <recommendedName>
        <fullName evidence="1">PAS domain-containing protein</fullName>
    </recommendedName>
</protein>
<gene>
    <name evidence="2" type="ORF">DFQ27_001902</name>
</gene>
<organism evidence="2 3">
    <name type="scientific">Actinomortierella ambigua</name>
    <dbReference type="NCBI Taxonomy" id="1343610"/>
    <lineage>
        <taxon>Eukaryota</taxon>
        <taxon>Fungi</taxon>
        <taxon>Fungi incertae sedis</taxon>
        <taxon>Mucoromycota</taxon>
        <taxon>Mortierellomycotina</taxon>
        <taxon>Mortierellomycetes</taxon>
        <taxon>Mortierellales</taxon>
        <taxon>Mortierellaceae</taxon>
        <taxon>Actinomortierella</taxon>
    </lineage>
</organism>
<reference evidence="2" key="1">
    <citation type="journal article" date="2020" name="Fungal Divers.">
        <title>Resolving the Mortierellaceae phylogeny through synthesis of multi-gene phylogenetics and phylogenomics.</title>
        <authorList>
            <person name="Vandepol N."/>
            <person name="Liber J."/>
            <person name="Desiro A."/>
            <person name="Na H."/>
            <person name="Kennedy M."/>
            <person name="Barry K."/>
            <person name="Grigoriev I.V."/>
            <person name="Miller A.N."/>
            <person name="O'Donnell K."/>
            <person name="Stajich J.E."/>
            <person name="Bonito G."/>
        </authorList>
    </citation>
    <scope>NUCLEOTIDE SEQUENCE</scope>
    <source>
        <strain evidence="2">BC1065</strain>
    </source>
</reference>
<dbReference type="EMBL" id="JAAAJB010000168">
    <property type="protein sequence ID" value="KAG0263158.1"/>
    <property type="molecule type" value="Genomic_DNA"/>
</dbReference>
<dbReference type="SUPFAM" id="SSF55785">
    <property type="entry name" value="PYP-like sensor domain (PAS domain)"/>
    <property type="match status" value="2"/>
</dbReference>
<evidence type="ECO:0000313" key="2">
    <source>
        <dbReference type="EMBL" id="KAG0263158.1"/>
    </source>
</evidence>
<comment type="caution">
    <text evidence="2">The sequence shown here is derived from an EMBL/GenBank/DDBJ whole genome shotgun (WGS) entry which is preliminary data.</text>
</comment>
<dbReference type="Gene3D" id="3.30.450.20">
    <property type="entry name" value="PAS domain"/>
    <property type="match status" value="1"/>
</dbReference>
<dbReference type="Proteomes" id="UP000807716">
    <property type="component" value="Unassembled WGS sequence"/>
</dbReference>
<feature type="domain" description="PAS" evidence="1">
    <location>
        <begin position="15"/>
        <end position="106"/>
    </location>
</feature>
<name>A0A9P6U7S6_9FUNG</name>
<accession>A0A9P6U7S6</accession>
<dbReference type="Pfam" id="PF13426">
    <property type="entry name" value="PAS_9"/>
    <property type="match status" value="1"/>
</dbReference>
<dbReference type="InterPro" id="IPR035965">
    <property type="entry name" value="PAS-like_dom_sf"/>
</dbReference>
<dbReference type="AlphaFoldDB" id="A0A9P6U7S6"/>
<evidence type="ECO:0000259" key="1">
    <source>
        <dbReference type="Pfam" id="PF13426"/>
    </source>
</evidence>
<proteinExistence type="predicted"/>